<dbReference type="PANTHER" id="PTHR45825:SF11">
    <property type="entry name" value="ALPHA AMYLASE DOMAIN-CONTAINING PROTEIN"/>
    <property type="match status" value="1"/>
</dbReference>
<dbReference type="HAMAP" id="MF_00484">
    <property type="entry name" value="Glycogen_synth"/>
    <property type="match status" value="1"/>
</dbReference>
<keyword evidence="4 7" id="KW-0328">Glycosyltransferase</keyword>
<accession>B8CVY2</accession>
<evidence type="ECO:0000259" key="9">
    <source>
        <dbReference type="SMART" id="SM00278"/>
    </source>
</evidence>
<evidence type="ECO:0000256" key="3">
    <source>
        <dbReference type="ARBA" id="ARBA00010281"/>
    </source>
</evidence>
<comment type="function">
    <text evidence="2 7">Synthesizes alpha-1,4-glucan chains using ADP-glucose.</text>
</comment>
<keyword evidence="11" id="KW-1185">Reference proteome</keyword>
<keyword evidence="5 7" id="KW-0808">Transferase</keyword>
<dbReference type="Pfam" id="PF00534">
    <property type="entry name" value="Glycos_transf_1"/>
    <property type="match status" value="1"/>
</dbReference>
<dbReference type="eggNOG" id="COG0297">
    <property type="taxonomic scope" value="Bacteria"/>
</dbReference>
<dbReference type="EC" id="2.4.1.21" evidence="7"/>
<dbReference type="UniPathway" id="UPA00164"/>
<dbReference type="GO" id="GO:0009011">
    <property type="term" value="F:alpha-1,4-glucan glucosyltransferase (ADP-glucose donor) activity"/>
    <property type="evidence" value="ECO:0007669"/>
    <property type="project" value="UniProtKB-UniRule"/>
</dbReference>
<dbReference type="SUPFAM" id="SSF47781">
    <property type="entry name" value="RuvA domain 2-like"/>
    <property type="match status" value="1"/>
</dbReference>
<dbReference type="Pfam" id="PF08323">
    <property type="entry name" value="Glyco_transf_5"/>
    <property type="match status" value="1"/>
</dbReference>
<evidence type="ECO:0000256" key="2">
    <source>
        <dbReference type="ARBA" id="ARBA00002764"/>
    </source>
</evidence>
<dbReference type="HOGENOM" id="CLU_009583_18_2_9"/>
<comment type="pathway">
    <text evidence="7">Glycan biosynthesis; glycogen biosynthesis.</text>
</comment>
<dbReference type="Pfam" id="PF12836">
    <property type="entry name" value="HHH_3"/>
    <property type="match status" value="1"/>
</dbReference>
<evidence type="ECO:0000256" key="1">
    <source>
        <dbReference type="ARBA" id="ARBA00001478"/>
    </source>
</evidence>
<comment type="catalytic activity">
    <reaction evidence="1 7">
        <text>[(1-&gt;4)-alpha-D-glucosyl](n) + ADP-alpha-D-glucose = [(1-&gt;4)-alpha-D-glucosyl](n+1) + ADP + H(+)</text>
        <dbReference type="Rhea" id="RHEA:18189"/>
        <dbReference type="Rhea" id="RHEA-COMP:9584"/>
        <dbReference type="Rhea" id="RHEA-COMP:9587"/>
        <dbReference type="ChEBI" id="CHEBI:15378"/>
        <dbReference type="ChEBI" id="CHEBI:15444"/>
        <dbReference type="ChEBI" id="CHEBI:57498"/>
        <dbReference type="ChEBI" id="CHEBI:456216"/>
        <dbReference type="EC" id="2.4.1.21"/>
    </reaction>
</comment>
<dbReference type="InterPro" id="IPR003583">
    <property type="entry name" value="Hlx-hairpin-Hlx_DNA-bd_motif"/>
</dbReference>
<dbReference type="InterPro" id="IPR010994">
    <property type="entry name" value="RuvA_2-like"/>
</dbReference>
<dbReference type="RefSeq" id="WP_012635639.1">
    <property type="nucleotide sequence ID" value="NC_011899.1"/>
</dbReference>
<dbReference type="SMART" id="SM00278">
    <property type="entry name" value="HhH1"/>
    <property type="match status" value="2"/>
</dbReference>
<feature type="domain" description="Helix-hairpin-helix DNA-binding motif class 1" evidence="9">
    <location>
        <begin position="535"/>
        <end position="554"/>
    </location>
</feature>
<dbReference type="EMBL" id="CP001098">
    <property type="protein sequence ID" value="ACL69451.1"/>
    <property type="molecule type" value="Genomic_DNA"/>
</dbReference>
<dbReference type="NCBIfam" id="NF001898">
    <property type="entry name" value="PRK00654.1-1"/>
    <property type="match status" value="1"/>
</dbReference>
<sequence>MGSKLKVLFVSSEVSPFVKTGGLADVAGSLPVALKELGHDVNIVMPEYKQIPEYYKEQLEHVLHFRTRVVWRDEYVGINKLDNNGVTTYLVDNKNYFYRDSLYENEDKHIQFTYFCRAIIEMLPKIGFKPDIIHCNDWQTGPLCIMLKDNYKQFDFYKNIKTVFTIHNLQYQGKFGYDILEDVLGISHHYWDNGVVRHDGLINFMKMGIMESDAVTTVSHTYAEEIKDPYYGYGLDYAVRLRGNDLYGILNGISYDDFNPATDTRIYTNYDLNKPEGKYENKARLQEELGLPVREDVPVIGMVSRLVEQKGLDLVIHILDELMQDDIQFVVLGTGNNKYEHVFWEYGNRYPEKISVNLKYDPVLAQKIYAGSDIFLMPSRFEPCGLGQLISLRYGTIPVVRETGGLKDTVKPYNEYTGEGNGFSFANYNAHDMLYTIRRAVGFYHDKDVWNKLVRRALSSDFSWKRSALEYENLYHKLTGKQGVKREDNQESNNQNTVPLNGVEKSFDQEKMNRDEIAATAVTSDKININKAAASQLQKLDGIGPAFAKRIVEYRQKQGRFKTIKDITKVKGISKSKYNNIKDDITV</sequence>
<dbReference type="InterPro" id="IPR011835">
    <property type="entry name" value="GS/SS"/>
</dbReference>
<dbReference type="eggNOG" id="COG1555">
    <property type="taxonomic scope" value="Bacteria"/>
</dbReference>
<dbReference type="KEGG" id="hor:Hore_06940"/>
<dbReference type="GO" id="GO:0003677">
    <property type="term" value="F:DNA binding"/>
    <property type="evidence" value="ECO:0007669"/>
    <property type="project" value="InterPro"/>
</dbReference>
<proteinExistence type="inferred from homology"/>
<dbReference type="AlphaFoldDB" id="B8CVY2"/>
<feature type="region of interest" description="Disordered" evidence="8">
    <location>
        <begin position="482"/>
        <end position="501"/>
    </location>
</feature>
<comment type="similarity">
    <text evidence="3 7">Belongs to the glycosyltransferase 1 family. Bacterial/plant glycogen synthase subfamily.</text>
</comment>
<dbReference type="Gene3D" id="1.10.150.280">
    <property type="entry name" value="AF1531-like domain"/>
    <property type="match status" value="1"/>
</dbReference>
<evidence type="ECO:0000256" key="7">
    <source>
        <dbReference type="HAMAP-Rule" id="MF_00484"/>
    </source>
</evidence>
<dbReference type="STRING" id="373903.Hore_06940"/>
<dbReference type="InterPro" id="IPR013534">
    <property type="entry name" value="Starch_synth_cat_dom"/>
</dbReference>
<feature type="binding site" evidence="7">
    <location>
        <position position="19"/>
    </location>
    <ligand>
        <name>ADP-alpha-D-glucose</name>
        <dbReference type="ChEBI" id="CHEBI:57498"/>
    </ligand>
</feature>
<evidence type="ECO:0000256" key="6">
    <source>
        <dbReference type="ARBA" id="ARBA00023056"/>
    </source>
</evidence>
<keyword evidence="6 7" id="KW-0320">Glycogen biosynthesis</keyword>
<organism evidence="10 11">
    <name type="scientific">Halothermothrix orenii (strain H 168 / OCM 544 / DSM 9562)</name>
    <dbReference type="NCBI Taxonomy" id="373903"/>
    <lineage>
        <taxon>Bacteria</taxon>
        <taxon>Bacillati</taxon>
        <taxon>Bacillota</taxon>
        <taxon>Clostridia</taxon>
        <taxon>Halanaerobiales</taxon>
        <taxon>Halothermotrichaceae</taxon>
        <taxon>Halothermothrix</taxon>
    </lineage>
</organism>
<evidence type="ECO:0000313" key="11">
    <source>
        <dbReference type="Proteomes" id="UP000000719"/>
    </source>
</evidence>
<dbReference type="SUPFAM" id="SSF53756">
    <property type="entry name" value="UDP-Glycosyltransferase/glycogen phosphorylase"/>
    <property type="match status" value="1"/>
</dbReference>
<dbReference type="Proteomes" id="UP000000719">
    <property type="component" value="Chromosome"/>
</dbReference>
<dbReference type="GO" id="GO:0006281">
    <property type="term" value="P:DNA repair"/>
    <property type="evidence" value="ECO:0007669"/>
    <property type="project" value="InterPro"/>
</dbReference>
<gene>
    <name evidence="7" type="primary">glgA</name>
    <name evidence="10" type="ordered locus">Hore_06940</name>
</gene>
<dbReference type="NCBIfam" id="TIGR02095">
    <property type="entry name" value="glgA"/>
    <property type="match status" value="1"/>
</dbReference>
<evidence type="ECO:0000256" key="8">
    <source>
        <dbReference type="SAM" id="MobiDB-lite"/>
    </source>
</evidence>
<evidence type="ECO:0000256" key="5">
    <source>
        <dbReference type="ARBA" id="ARBA00022679"/>
    </source>
</evidence>
<evidence type="ECO:0000313" key="10">
    <source>
        <dbReference type="EMBL" id="ACL69451.1"/>
    </source>
</evidence>
<dbReference type="CAZy" id="GT5">
    <property type="family name" value="Glycosyltransferase Family 5"/>
</dbReference>
<dbReference type="InterPro" id="IPR004509">
    <property type="entry name" value="Competence_ComEA_HhH"/>
</dbReference>
<dbReference type="GO" id="GO:0005978">
    <property type="term" value="P:glycogen biosynthetic process"/>
    <property type="evidence" value="ECO:0007669"/>
    <property type="project" value="UniProtKB-UniRule"/>
</dbReference>
<reference evidence="10 11" key="1">
    <citation type="journal article" date="2009" name="PLoS ONE">
        <title>Genome analysis of the anaerobic thermohalophilic bacterium Halothermothrix orenii.</title>
        <authorList>
            <person name="Mavromatis K."/>
            <person name="Ivanova N."/>
            <person name="Anderson I."/>
            <person name="Lykidis A."/>
            <person name="Hooper S.D."/>
            <person name="Sun H."/>
            <person name="Kunin V."/>
            <person name="Lapidus A."/>
            <person name="Hugenholtz P."/>
            <person name="Patel B."/>
            <person name="Kyrpides N.C."/>
        </authorList>
    </citation>
    <scope>NUCLEOTIDE SEQUENCE [LARGE SCALE GENOMIC DNA]</scope>
    <source>
        <strain evidence="11">H 168 / OCM 544 / DSM 9562</strain>
    </source>
</reference>
<name>B8CVY2_HALOH</name>
<protein>
    <recommendedName>
        <fullName evidence="7">Glycogen synthase</fullName>
        <ecNumber evidence="7">2.4.1.21</ecNumber>
    </recommendedName>
    <alternativeName>
        <fullName evidence="7">Starch [bacterial glycogen] synthase</fullName>
    </alternativeName>
</protein>
<dbReference type="Gene3D" id="3.40.50.2000">
    <property type="entry name" value="Glycogen Phosphorylase B"/>
    <property type="match status" value="2"/>
</dbReference>
<evidence type="ECO:0000256" key="4">
    <source>
        <dbReference type="ARBA" id="ARBA00022676"/>
    </source>
</evidence>
<dbReference type="InterPro" id="IPR001296">
    <property type="entry name" value="Glyco_trans_1"/>
</dbReference>
<dbReference type="PANTHER" id="PTHR45825">
    <property type="entry name" value="GRANULE-BOUND STARCH SYNTHASE 1, CHLOROPLASTIC/AMYLOPLASTIC"/>
    <property type="match status" value="1"/>
</dbReference>
<dbReference type="CDD" id="cd03791">
    <property type="entry name" value="GT5_Glycogen_synthase_DULL1-like"/>
    <property type="match status" value="1"/>
</dbReference>
<feature type="domain" description="Helix-hairpin-helix DNA-binding motif class 1" evidence="9">
    <location>
        <begin position="565"/>
        <end position="584"/>
    </location>
</feature>
<dbReference type="GO" id="GO:0004373">
    <property type="term" value="F:alpha-1,4-glucan glucosyltransferase (UDP-glucose donor) activity"/>
    <property type="evidence" value="ECO:0007669"/>
    <property type="project" value="InterPro"/>
</dbReference>
<dbReference type="OrthoDB" id="9808590at2"/>
<dbReference type="NCBIfam" id="TIGR00426">
    <property type="entry name" value="competence protein ComEA helix-hairpin-helix repeat region"/>
    <property type="match status" value="1"/>
</dbReference>